<evidence type="ECO:0000313" key="2">
    <source>
        <dbReference type="Proteomes" id="UP000030671"/>
    </source>
</evidence>
<gene>
    <name evidence="1" type="ORF">HETIRDRAFT_321751</name>
</gene>
<protein>
    <submittedName>
        <fullName evidence="1">Uncharacterized protein</fullName>
    </submittedName>
</protein>
<dbReference type="EMBL" id="KI925460">
    <property type="protein sequence ID" value="ETW79441.1"/>
    <property type="molecule type" value="Genomic_DNA"/>
</dbReference>
<dbReference type="InParanoid" id="W4K306"/>
<dbReference type="RefSeq" id="XP_009548028.1">
    <property type="nucleotide sequence ID" value="XM_009549733.1"/>
</dbReference>
<keyword evidence="2" id="KW-1185">Reference proteome</keyword>
<dbReference type="Proteomes" id="UP000030671">
    <property type="component" value="Unassembled WGS sequence"/>
</dbReference>
<evidence type="ECO:0000313" key="1">
    <source>
        <dbReference type="EMBL" id="ETW79441.1"/>
    </source>
</evidence>
<dbReference type="AlphaFoldDB" id="W4K306"/>
<feature type="non-terminal residue" evidence="1">
    <location>
        <position position="1"/>
    </location>
</feature>
<name>W4K306_HETIT</name>
<dbReference type="KEGG" id="hir:HETIRDRAFT_321751"/>
<organism evidence="1 2">
    <name type="scientific">Heterobasidion irregulare (strain TC 32-1)</name>
    <dbReference type="NCBI Taxonomy" id="747525"/>
    <lineage>
        <taxon>Eukaryota</taxon>
        <taxon>Fungi</taxon>
        <taxon>Dikarya</taxon>
        <taxon>Basidiomycota</taxon>
        <taxon>Agaricomycotina</taxon>
        <taxon>Agaricomycetes</taxon>
        <taxon>Russulales</taxon>
        <taxon>Bondarzewiaceae</taxon>
        <taxon>Heterobasidion</taxon>
        <taxon>Heterobasidion annosum species complex</taxon>
    </lineage>
</organism>
<reference evidence="1 2" key="1">
    <citation type="journal article" date="2012" name="New Phytol.">
        <title>Insight into trade-off between wood decay and parasitism from the genome of a fungal forest pathogen.</title>
        <authorList>
            <person name="Olson A."/>
            <person name="Aerts A."/>
            <person name="Asiegbu F."/>
            <person name="Belbahri L."/>
            <person name="Bouzid O."/>
            <person name="Broberg A."/>
            <person name="Canback B."/>
            <person name="Coutinho P.M."/>
            <person name="Cullen D."/>
            <person name="Dalman K."/>
            <person name="Deflorio G."/>
            <person name="van Diepen L.T."/>
            <person name="Dunand C."/>
            <person name="Duplessis S."/>
            <person name="Durling M."/>
            <person name="Gonthier P."/>
            <person name="Grimwood J."/>
            <person name="Fossdal C.G."/>
            <person name="Hansson D."/>
            <person name="Henrissat B."/>
            <person name="Hietala A."/>
            <person name="Himmelstrand K."/>
            <person name="Hoffmeister D."/>
            <person name="Hogberg N."/>
            <person name="James T.Y."/>
            <person name="Karlsson M."/>
            <person name="Kohler A."/>
            <person name="Kues U."/>
            <person name="Lee Y.H."/>
            <person name="Lin Y.C."/>
            <person name="Lind M."/>
            <person name="Lindquist E."/>
            <person name="Lombard V."/>
            <person name="Lucas S."/>
            <person name="Lunden K."/>
            <person name="Morin E."/>
            <person name="Murat C."/>
            <person name="Park J."/>
            <person name="Raffaello T."/>
            <person name="Rouze P."/>
            <person name="Salamov A."/>
            <person name="Schmutz J."/>
            <person name="Solheim H."/>
            <person name="Stahlberg J."/>
            <person name="Velez H."/>
            <person name="de Vries R.P."/>
            <person name="Wiebenga A."/>
            <person name="Woodward S."/>
            <person name="Yakovlev I."/>
            <person name="Garbelotto M."/>
            <person name="Martin F."/>
            <person name="Grigoriev I.V."/>
            <person name="Stenlid J."/>
        </authorList>
    </citation>
    <scope>NUCLEOTIDE SEQUENCE [LARGE SCALE GENOMIC DNA]</scope>
    <source>
        <strain evidence="1 2">TC 32-1</strain>
    </source>
</reference>
<sequence>AMPKWEYDNEHAPMLGSEGGIQEALGRYQTALDKYRRHQLLPNMVSPYLINNKPPKDVWQHLGQFTHTSHTYHDHTGVL</sequence>
<proteinExistence type="predicted"/>
<accession>W4K306</accession>
<dbReference type="GeneID" id="20670783"/>
<dbReference type="HOGENOM" id="CLU_187838_0_0_1"/>